<dbReference type="InterPro" id="IPR024633">
    <property type="entry name" value="DnaA_N_dom"/>
</dbReference>
<comment type="caution">
    <text evidence="3">The sequence shown here is derived from an EMBL/GenBank/DDBJ whole genome shotgun (WGS) entry which is preliminary data.</text>
</comment>
<dbReference type="InterPro" id="IPR012318">
    <property type="entry name" value="HTH_CRP"/>
</dbReference>
<evidence type="ECO:0000259" key="1">
    <source>
        <dbReference type="Pfam" id="PF11638"/>
    </source>
</evidence>
<accession>A0ABU8QKW6</accession>
<evidence type="ECO:0000313" key="3">
    <source>
        <dbReference type="EMBL" id="MEJ5220069.1"/>
    </source>
</evidence>
<dbReference type="Gene3D" id="3.30.300.180">
    <property type="match status" value="1"/>
</dbReference>
<protein>
    <submittedName>
        <fullName evidence="3">DnaA N-terminal domain-containing protein</fullName>
    </submittedName>
</protein>
<feature type="domain" description="HTH crp-type" evidence="2">
    <location>
        <begin position="42"/>
        <end position="94"/>
    </location>
</feature>
<evidence type="ECO:0000259" key="2">
    <source>
        <dbReference type="Pfam" id="PF13545"/>
    </source>
</evidence>
<dbReference type="EMBL" id="JBBGAZ010000016">
    <property type="protein sequence ID" value="MEJ5220069.1"/>
    <property type="molecule type" value="Genomic_DNA"/>
</dbReference>
<dbReference type="SUPFAM" id="SSF46785">
    <property type="entry name" value="Winged helix' DNA-binding domain"/>
    <property type="match status" value="1"/>
</dbReference>
<gene>
    <name evidence="3" type="ORF">WG622_17580</name>
</gene>
<sequence>MGHSGIIANIGAFNGPSAGAAKYDVLTALLVMASQGETVEARLALRLSLLITARFNWRKGVFAVGQKELARMWGVTDRTVKREMAEMRARGWIEVAVPAARGRVAEYRIMFEAVLGETMPYWPAVGPDFAARLTGAPEPEVKGNVVPLRRESAPEPQEGLWGAVAARLREQDSAVYDAWFAQLVIVDLGQGVLTLLAPTKFLADYVGTHYLPRVLAAALAEDRSVRDVKVLAPGG</sequence>
<dbReference type="Pfam" id="PF13545">
    <property type="entry name" value="HTH_Crp_2"/>
    <property type="match status" value="1"/>
</dbReference>
<dbReference type="InterPro" id="IPR038454">
    <property type="entry name" value="DnaA_N_sf"/>
</dbReference>
<dbReference type="InterPro" id="IPR036390">
    <property type="entry name" value="WH_DNA-bd_sf"/>
</dbReference>
<dbReference type="InterPro" id="IPR036388">
    <property type="entry name" value="WH-like_DNA-bd_sf"/>
</dbReference>
<evidence type="ECO:0000313" key="4">
    <source>
        <dbReference type="Proteomes" id="UP001368270"/>
    </source>
</evidence>
<dbReference type="Proteomes" id="UP001368270">
    <property type="component" value="Unassembled WGS sequence"/>
</dbReference>
<dbReference type="RefSeq" id="WP_339404710.1">
    <property type="nucleotide sequence ID" value="NZ_JBBGAZ010000016.1"/>
</dbReference>
<reference evidence="3 4" key="1">
    <citation type="submission" date="2024-03" db="EMBL/GenBank/DDBJ databases">
        <title>Cognatishimia coralii sp. nov., a marine bacterium isolated from coral surrounding seawater.</title>
        <authorList>
            <person name="Liu X."/>
            <person name="Liu S."/>
            <person name="Sun H."/>
            <person name="Zhang Y."/>
        </authorList>
    </citation>
    <scope>NUCLEOTIDE SEQUENCE [LARGE SCALE GENOMIC DNA]</scope>
    <source>
        <strain evidence="3 4">D5M38</strain>
    </source>
</reference>
<dbReference type="Pfam" id="PF11638">
    <property type="entry name" value="DnaA_N"/>
    <property type="match status" value="1"/>
</dbReference>
<name>A0ABU8QKW6_9RHOB</name>
<dbReference type="Gene3D" id="1.10.10.10">
    <property type="entry name" value="Winged helix-like DNA-binding domain superfamily/Winged helix DNA-binding domain"/>
    <property type="match status" value="1"/>
</dbReference>
<proteinExistence type="predicted"/>
<feature type="domain" description="DnaA N-terminal" evidence="1">
    <location>
        <begin position="160"/>
        <end position="217"/>
    </location>
</feature>
<keyword evidence="4" id="KW-1185">Reference proteome</keyword>
<organism evidence="3 4">
    <name type="scientific">Cognatishimia coralii</name>
    <dbReference type="NCBI Taxonomy" id="3083254"/>
    <lineage>
        <taxon>Bacteria</taxon>
        <taxon>Pseudomonadati</taxon>
        <taxon>Pseudomonadota</taxon>
        <taxon>Alphaproteobacteria</taxon>
        <taxon>Rhodobacterales</taxon>
        <taxon>Paracoccaceae</taxon>
        <taxon>Cognatishimia</taxon>
    </lineage>
</organism>